<name>A0AAE3Y9Z2_9FLAO</name>
<comment type="caution">
    <text evidence="1">The sequence shown here is derived from an EMBL/GenBank/DDBJ whole genome shotgun (WGS) entry which is preliminary data.</text>
</comment>
<protein>
    <submittedName>
        <fullName evidence="1">Uncharacterized protein</fullName>
    </submittedName>
</protein>
<proteinExistence type="predicted"/>
<reference evidence="1" key="1">
    <citation type="submission" date="2023-07" db="EMBL/GenBank/DDBJ databases">
        <title>Sorghum-associated microbial communities from plants grown in Nebraska, USA.</title>
        <authorList>
            <person name="Schachtman D."/>
        </authorList>
    </citation>
    <scope>NUCLEOTIDE SEQUENCE</scope>
    <source>
        <strain evidence="1">DS2360</strain>
    </source>
</reference>
<gene>
    <name evidence="1" type="ORF">J2787_002132</name>
</gene>
<dbReference type="RefSeq" id="WP_202271816.1">
    <property type="nucleotide sequence ID" value="NZ_JAVDQY010000002.1"/>
</dbReference>
<dbReference type="EMBL" id="JAVDQY010000002">
    <property type="protein sequence ID" value="MDR6526752.1"/>
    <property type="molecule type" value="Genomic_DNA"/>
</dbReference>
<dbReference type="AlphaFoldDB" id="A0AAE3Y9Z2"/>
<accession>A0AAE3Y9Z2</accession>
<evidence type="ECO:0000313" key="2">
    <source>
        <dbReference type="Proteomes" id="UP001184861"/>
    </source>
</evidence>
<sequence length="97" mass="10711">MDSFIVLTKDFVANESAVVDIKSFGLGSTLGSLVFQNKRGQSATFLWQKNIMPDNTEKTGYFKEVTNELGVRIAHYDGFITVTNGGGVQYLEAELKI</sequence>
<dbReference type="Proteomes" id="UP001184861">
    <property type="component" value="Unassembled WGS sequence"/>
</dbReference>
<organism evidence="1 2">
    <name type="scientific">Chryseobacterium rhizosphaerae</name>
    <dbReference type="NCBI Taxonomy" id="395937"/>
    <lineage>
        <taxon>Bacteria</taxon>
        <taxon>Pseudomonadati</taxon>
        <taxon>Bacteroidota</taxon>
        <taxon>Flavobacteriia</taxon>
        <taxon>Flavobacteriales</taxon>
        <taxon>Weeksellaceae</taxon>
        <taxon>Chryseobacterium group</taxon>
        <taxon>Chryseobacterium</taxon>
    </lineage>
</organism>
<evidence type="ECO:0000313" key="1">
    <source>
        <dbReference type="EMBL" id="MDR6526752.1"/>
    </source>
</evidence>